<evidence type="ECO:0000313" key="2">
    <source>
        <dbReference type="Proteomes" id="UP000248886"/>
    </source>
</evidence>
<organism evidence="1 2">
    <name type="scientific">Acidithiobacillus ferrooxidans</name>
    <name type="common">Thiobacillus ferrooxidans</name>
    <dbReference type="NCBI Taxonomy" id="920"/>
    <lineage>
        <taxon>Bacteria</taxon>
        <taxon>Pseudomonadati</taxon>
        <taxon>Pseudomonadota</taxon>
        <taxon>Acidithiobacillia</taxon>
        <taxon>Acidithiobacillales</taxon>
        <taxon>Acidithiobacillaceae</taxon>
        <taxon>Acidithiobacillus</taxon>
    </lineage>
</organism>
<name>A0A2W1K5K2_ACIFR</name>
<dbReference type="Pfam" id="PF13450">
    <property type="entry name" value="NAD_binding_8"/>
    <property type="match status" value="1"/>
</dbReference>
<dbReference type="OrthoDB" id="593898at2"/>
<dbReference type="Gene3D" id="1.10.405.10">
    <property type="entry name" value="Guanine Nucleotide Dissociation Inhibitor, domain 1"/>
    <property type="match status" value="1"/>
</dbReference>
<protein>
    <recommendedName>
        <fullName evidence="3">FAD-dependent oxidoreductase</fullName>
    </recommendedName>
</protein>
<reference evidence="1 2" key="1">
    <citation type="submission" date="2018-06" db="EMBL/GenBank/DDBJ databases">
        <title>Draft sequence of Acidithiobacillus ferrooxidans CCM 4253.</title>
        <authorList>
            <person name="Moya-Beltran A."/>
            <person name="Castro M."/>
            <person name="Covarrubias P.C."/>
            <person name="Issotta F."/>
            <person name="Janiczek O."/>
            <person name="Mandl M."/>
            <person name="Kucera J."/>
            <person name="Quatrini R."/>
        </authorList>
    </citation>
    <scope>NUCLEOTIDE SEQUENCE [LARGE SCALE GENOMIC DNA]</scope>
    <source>
        <strain evidence="1 2">CCM 4253</strain>
    </source>
</reference>
<dbReference type="Proteomes" id="UP000248886">
    <property type="component" value="Unassembled WGS sequence"/>
</dbReference>
<gene>
    <name evidence="1" type="ORF">DN052_02885</name>
</gene>
<dbReference type="Gene3D" id="3.50.50.60">
    <property type="entry name" value="FAD/NAD(P)-binding domain"/>
    <property type="match status" value="1"/>
</dbReference>
<dbReference type="EMBL" id="QKQP01000001">
    <property type="protein sequence ID" value="PZD82019.1"/>
    <property type="molecule type" value="Genomic_DNA"/>
</dbReference>
<accession>A0A2W1K5K2</accession>
<comment type="caution">
    <text evidence="1">The sequence shown here is derived from an EMBL/GenBank/DDBJ whole genome shotgun (WGS) entry which is preliminary data.</text>
</comment>
<dbReference type="SUPFAM" id="SSF51905">
    <property type="entry name" value="FAD/NAD(P)-binding domain"/>
    <property type="match status" value="1"/>
</dbReference>
<evidence type="ECO:0000313" key="1">
    <source>
        <dbReference type="EMBL" id="PZD82019.1"/>
    </source>
</evidence>
<dbReference type="InterPro" id="IPR036188">
    <property type="entry name" value="FAD/NAD-bd_sf"/>
</dbReference>
<evidence type="ECO:0008006" key="3">
    <source>
        <dbReference type="Google" id="ProtNLM"/>
    </source>
</evidence>
<dbReference type="AlphaFoldDB" id="A0A2W1K5K2"/>
<dbReference type="RefSeq" id="WP_111122523.1">
    <property type="nucleotide sequence ID" value="NZ_QKQP01000001.1"/>
</dbReference>
<proteinExistence type="predicted"/>
<sequence>MKTVAVVGSGASGVASAFALQAAGYQVVMLEATKNLGGRMGDAYLGDRRIDFGGKNIGRNYPLFRQFAETQLPVHYEFFGINSASVRNGRLYRIDSESRLKTLLNMVDLIGPINFLRIARLAWAVRRDPENAFLGGPYFRRVAQRYDHAPMSTYFGDQCLRHLLRPMTVRMNGAEPDEYYLGNIGSNIKMILDRYDQIKEGLHTVLDAFFESITVMRETVVDGLLMDGKRLFVGLSG</sequence>
<dbReference type="Gene3D" id="3.90.660.10">
    <property type="match status" value="1"/>
</dbReference>